<evidence type="ECO:0000256" key="6">
    <source>
        <dbReference type="SAM" id="Phobius"/>
    </source>
</evidence>
<dbReference type="RefSeq" id="XP_003688196.1">
    <property type="nucleotide sequence ID" value="XM_003688148.1"/>
</dbReference>
<dbReference type="InterPro" id="IPR051584">
    <property type="entry name" value="GPCR-associated_LMBR1"/>
</dbReference>
<evidence type="ECO:0000256" key="5">
    <source>
        <dbReference type="ARBA" id="ARBA00023136"/>
    </source>
</evidence>
<protein>
    <submittedName>
        <fullName evidence="7">Uncharacterized protein</fullName>
    </submittedName>
</protein>
<dbReference type="PANTHER" id="PTHR21355:SF0">
    <property type="entry name" value="G-PROTEIN COUPLED RECEPTOR-ASSOCIATED PROTEIN LMBRD2"/>
    <property type="match status" value="1"/>
</dbReference>
<dbReference type="AlphaFoldDB" id="G8C0P7"/>
<dbReference type="eggNOG" id="KOG2296">
    <property type="taxonomic scope" value="Eukaryota"/>
</dbReference>
<evidence type="ECO:0000313" key="8">
    <source>
        <dbReference type="Proteomes" id="UP000005666"/>
    </source>
</evidence>
<dbReference type="KEGG" id="tpf:TPHA_0M01870"/>
<dbReference type="Pfam" id="PF04791">
    <property type="entry name" value="LMBR1"/>
    <property type="match status" value="1"/>
</dbReference>
<feature type="transmembrane region" description="Helical" evidence="6">
    <location>
        <begin position="116"/>
        <end position="137"/>
    </location>
</feature>
<feature type="transmembrane region" description="Helical" evidence="6">
    <location>
        <begin position="393"/>
        <end position="414"/>
    </location>
</feature>
<organism evidence="7 8">
    <name type="scientific">Tetrapisispora phaffii (strain ATCC 24235 / CBS 4417 / NBRC 1672 / NRRL Y-8282 / UCD 70-5)</name>
    <name type="common">Yeast</name>
    <name type="synonym">Fabospora phaffii</name>
    <dbReference type="NCBI Taxonomy" id="1071381"/>
    <lineage>
        <taxon>Eukaryota</taxon>
        <taxon>Fungi</taxon>
        <taxon>Dikarya</taxon>
        <taxon>Ascomycota</taxon>
        <taxon>Saccharomycotina</taxon>
        <taxon>Saccharomycetes</taxon>
        <taxon>Saccharomycetales</taxon>
        <taxon>Saccharomycetaceae</taxon>
        <taxon>Tetrapisispora</taxon>
    </lineage>
</organism>
<name>G8C0P7_TETPH</name>
<dbReference type="OMA" id="DHICTEC"/>
<keyword evidence="5 6" id="KW-0472">Membrane</keyword>
<feature type="transmembrane region" description="Helical" evidence="6">
    <location>
        <begin position="33"/>
        <end position="54"/>
    </location>
</feature>
<evidence type="ECO:0000313" key="7">
    <source>
        <dbReference type="EMBL" id="CCE65762.1"/>
    </source>
</evidence>
<accession>G8C0P7</accession>
<dbReference type="OrthoDB" id="203099at2759"/>
<keyword evidence="8" id="KW-1185">Reference proteome</keyword>
<dbReference type="STRING" id="1071381.G8C0P7"/>
<feature type="transmembrane region" description="Helical" evidence="6">
    <location>
        <begin position="356"/>
        <end position="378"/>
    </location>
</feature>
<feature type="transmembrane region" description="Helical" evidence="6">
    <location>
        <begin position="189"/>
        <end position="213"/>
    </location>
</feature>
<dbReference type="Proteomes" id="UP000005666">
    <property type="component" value="Chromosome 13"/>
</dbReference>
<evidence type="ECO:0000256" key="4">
    <source>
        <dbReference type="ARBA" id="ARBA00022989"/>
    </source>
</evidence>
<feature type="transmembrane region" description="Helical" evidence="6">
    <location>
        <begin position="158"/>
        <end position="177"/>
    </location>
</feature>
<dbReference type="GeneID" id="11531835"/>
<dbReference type="InterPro" id="IPR006876">
    <property type="entry name" value="LMBR1-like_membr_prot"/>
</dbReference>
<evidence type="ECO:0000256" key="3">
    <source>
        <dbReference type="ARBA" id="ARBA00022692"/>
    </source>
</evidence>
<dbReference type="EMBL" id="HE612868">
    <property type="protein sequence ID" value="CCE65762.1"/>
    <property type="molecule type" value="Genomic_DNA"/>
</dbReference>
<feature type="transmembrane region" description="Helical" evidence="6">
    <location>
        <begin position="478"/>
        <end position="501"/>
    </location>
</feature>
<feature type="transmembrane region" description="Helical" evidence="6">
    <location>
        <begin position="6"/>
        <end position="24"/>
    </location>
</feature>
<dbReference type="HOGENOM" id="CLU_425897_0_0_1"/>
<sequence length="581" mass="66752">MSLTLLIGSLFAFAYSLIVINRYFSFKLHKNTFPLTLCIISFNMIILLSTTYLLPLDLFFAAHLNDGEGNHNGTMPSINGTLVNEEKIVSFVEHLSLNLLEVDYSEKRLRAVWLSIYWSEFIICWLIIPVLISYVSFKYAVPLGDFRGRLIKAILQNLKFYSISLAVIMAGGVYLVASTGHNLFDFKPLLISLAHIYSLSYALILLSTGLILLPKDLLQQGNLPTESSNNKLFVELSKTNDDLNGCEFSMMENANSILNTEELQNGDITVNELLRSCKLEVNSLLTGLRLNNENRPFRNPSDLSTVAIITVDKLNSTYNKFITHYYNYLYSQTHSNSIIHKLAHVESPYYSNIKRIVLVVIGVICTIASLVVFFMEILPTKWAHGWIFTKTHWYNFGLQFLFLSYTMLVSLYAMSKFKFSNFHLIPNGNSNPSNTLYYSLYSSRLLFPICFNLMTLIPTKNDDERHVSSFESTLYKDISLIPVVNVLNRYAPILFLIIIPLNHHFNLKEKVLMKVLGEEYYYQFFGMMMYEPVEDPNVNQEGDPLEDDSLRRIEEDYAYSLQDGRHLFERASSNYSLTERT</sequence>
<evidence type="ECO:0000256" key="2">
    <source>
        <dbReference type="ARBA" id="ARBA00010487"/>
    </source>
</evidence>
<comment type="similarity">
    <text evidence="2">Belongs to the LIMR family.</text>
</comment>
<dbReference type="PANTHER" id="PTHR21355">
    <property type="entry name" value="G-PROTEIN COUPLED RECEPTOR-ASSOCIATED PROTEIN LMBRD2"/>
    <property type="match status" value="1"/>
</dbReference>
<keyword evidence="3 6" id="KW-0812">Transmembrane</keyword>
<dbReference type="GO" id="GO:0016020">
    <property type="term" value="C:membrane"/>
    <property type="evidence" value="ECO:0007669"/>
    <property type="project" value="UniProtKB-SubCell"/>
</dbReference>
<gene>
    <name evidence="7" type="primary">TPHA0M01870</name>
    <name evidence="7" type="ordered locus">TPHA_0M01870</name>
</gene>
<reference evidence="7 8" key="1">
    <citation type="journal article" date="2011" name="Proc. Natl. Acad. Sci. U.S.A.">
        <title>Evolutionary erosion of yeast sex chromosomes by mating-type switching accidents.</title>
        <authorList>
            <person name="Gordon J.L."/>
            <person name="Armisen D."/>
            <person name="Proux-Wera E."/>
            <person name="Oheigeartaigh S.S."/>
            <person name="Byrne K.P."/>
            <person name="Wolfe K.H."/>
        </authorList>
    </citation>
    <scope>NUCLEOTIDE SEQUENCE [LARGE SCALE GENOMIC DNA]</scope>
    <source>
        <strain evidence="8">ATCC 24235 / CBS 4417 / NBRC 1672 / NRRL Y-8282 / UCD 70-5</strain>
    </source>
</reference>
<proteinExistence type="inferred from homology"/>
<keyword evidence="4 6" id="KW-1133">Transmembrane helix</keyword>
<evidence type="ECO:0000256" key="1">
    <source>
        <dbReference type="ARBA" id="ARBA00004141"/>
    </source>
</evidence>
<feature type="transmembrane region" description="Helical" evidence="6">
    <location>
        <begin position="435"/>
        <end position="458"/>
    </location>
</feature>
<comment type="subcellular location">
    <subcellularLocation>
        <location evidence="1">Membrane</location>
        <topology evidence="1">Multi-pass membrane protein</topology>
    </subcellularLocation>
</comment>